<name>A0A3L6QYX8_PANMI</name>
<dbReference type="Pfam" id="PF00134">
    <property type="entry name" value="Cyclin_N"/>
    <property type="match status" value="1"/>
</dbReference>
<evidence type="ECO:0000313" key="5">
    <source>
        <dbReference type="Proteomes" id="UP000275267"/>
    </source>
</evidence>
<dbReference type="SMART" id="SM00385">
    <property type="entry name" value="CYCLIN"/>
    <property type="match status" value="1"/>
</dbReference>
<dbReference type="OrthoDB" id="10590073at2759"/>
<evidence type="ECO:0000259" key="3">
    <source>
        <dbReference type="SMART" id="SM00385"/>
    </source>
</evidence>
<evidence type="ECO:0000313" key="4">
    <source>
        <dbReference type="EMBL" id="RLM91908.1"/>
    </source>
</evidence>
<dbReference type="SUPFAM" id="SSF47954">
    <property type="entry name" value="Cyclin-like"/>
    <property type="match status" value="1"/>
</dbReference>
<evidence type="ECO:0000256" key="1">
    <source>
        <dbReference type="RuleBase" id="RU000383"/>
    </source>
</evidence>
<feature type="region of interest" description="Disordered" evidence="2">
    <location>
        <begin position="58"/>
        <end position="77"/>
    </location>
</feature>
<comment type="similarity">
    <text evidence="1">Belongs to the cyclin family.</text>
</comment>
<dbReference type="InterPro" id="IPR013763">
    <property type="entry name" value="Cyclin-like_dom"/>
</dbReference>
<feature type="compositionally biased region" description="Basic and acidic residues" evidence="2">
    <location>
        <begin position="58"/>
        <end position="69"/>
    </location>
</feature>
<dbReference type="Proteomes" id="UP000275267">
    <property type="component" value="Unassembled WGS sequence"/>
</dbReference>
<accession>A0A3L6QYX8</accession>
<feature type="domain" description="Cyclin-like" evidence="3">
    <location>
        <begin position="91"/>
        <end position="181"/>
    </location>
</feature>
<dbReference type="Gene3D" id="1.10.472.10">
    <property type="entry name" value="Cyclin-like"/>
    <property type="match status" value="1"/>
</dbReference>
<protein>
    <submittedName>
        <fullName evidence="4">Cyclin-F2-1</fullName>
    </submittedName>
</protein>
<gene>
    <name evidence="4" type="ORF">C2845_PM08G09050</name>
</gene>
<dbReference type="STRING" id="4540.A0A3L6QYX8"/>
<proteinExistence type="inferred from homology"/>
<comment type="caution">
    <text evidence="4">The sequence shown here is derived from an EMBL/GenBank/DDBJ whole genome shotgun (WGS) entry which is preliminary data.</text>
</comment>
<organism evidence="4 5">
    <name type="scientific">Panicum miliaceum</name>
    <name type="common">Proso millet</name>
    <name type="synonym">Broomcorn millet</name>
    <dbReference type="NCBI Taxonomy" id="4540"/>
    <lineage>
        <taxon>Eukaryota</taxon>
        <taxon>Viridiplantae</taxon>
        <taxon>Streptophyta</taxon>
        <taxon>Embryophyta</taxon>
        <taxon>Tracheophyta</taxon>
        <taxon>Spermatophyta</taxon>
        <taxon>Magnoliopsida</taxon>
        <taxon>Liliopsida</taxon>
        <taxon>Poales</taxon>
        <taxon>Poaceae</taxon>
        <taxon>PACMAD clade</taxon>
        <taxon>Panicoideae</taxon>
        <taxon>Panicodae</taxon>
        <taxon>Paniceae</taxon>
        <taxon>Panicinae</taxon>
        <taxon>Panicum</taxon>
        <taxon>Panicum sect. Panicum</taxon>
    </lineage>
</organism>
<dbReference type="InterPro" id="IPR036915">
    <property type="entry name" value="Cyclin-like_sf"/>
</dbReference>
<reference evidence="5" key="1">
    <citation type="journal article" date="2019" name="Nat. Commun.">
        <title>The genome of broomcorn millet.</title>
        <authorList>
            <person name="Zou C."/>
            <person name="Miki D."/>
            <person name="Li D."/>
            <person name="Tang Q."/>
            <person name="Xiao L."/>
            <person name="Rajput S."/>
            <person name="Deng P."/>
            <person name="Jia W."/>
            <person name="Huang R."/>
            <person name="Zhang M."/>
            <person name="Sun Y."/>
            <person name="Hu J."/>
            <person name="Fu X."/>
            <person name="Schnable P.S."/>
            <person name="Li F."/>
            <person name="Zhang H."/>
            <person name="Feng B."/>
            <person name="Zhu X."/>
            <person name="Liu R."/>
            <person name="Schnable J.C."/>
            <person name="Zhu J.-K."/>
            <person name="Zhang H."/>
        </authorList>
    </citation>
    <scope>NUCLEOTIDE SEQUENCE [LARGE SCALE GENOMIC DNA]</scope>
</reference>
<dbReference type="AlphaFoldDB" id="A0A3L6QYX8"/>
<evidence type="ECO:0000256" key="2">
    <source>
        <dbReference type="SAM" id="MobiDB-lite"/>
    </source>
</evidence>
<dbReference type="EMBL" id="PQIB02000010">
    <property type="protein sequence ID" value="RLM91908.1"/>
    <property type="molecule type" value="Genomic_DNA"/>
</dbReference>
<keyword evidence="5" id="KW-1185">Reference proteome</keyword>
<keyword evidence="1" id="KW-0195">Cyclin</keyword>
<dbReference type="InterPro" id="IPR006671">
    <property type="entry name" value="Cyclin_N"/>
</dbReference>
<sequence length="207" mass="21628">MDCGVGVDLPAKHEVCASAAADHVEPAAPLPAHSASSYIDGAAAALSTYDRDIDASLRATESDARERPSPDYLDATYGGRMGPEERAALVAWMFGFARHFNIGPVALHSADSYAGRFLSASAIACVDIDYQLSLLGAAAVYAAAKHEDRDSSRRVNAQDIIACCGFAASQEVVGTERALLAALGYRLGGRAGPEILGSRSKIKNSAQ</sequence>